<organism evidence="1 2">
    <name type="scientific">Orbilia javanica</name>
    <dbReference type="NCBI Taxonomy" id="47235"/>
    <lineage>
        <taxon>Eukaryota</taxon>
        <taxon>Fungi</taxon>
        <taxon>Dikarya</taxon>
        <taxon>Ascomycota</taxon>
        <taxon>Pezizomycotina</taxon>
        <taxon>Orbiliomycetes</taxon>
        <taxon>Orbiliales</taxon>
        <taxon>Orbiliaceae</taxon>
        <taxon>Orbilia</taxon>
    </lineage>
</organism>
<evidence type="ECO:0000313" key="1">
    <source>
        <dbReference type="EMBL" id="KAK6357230.1"/>
    </source>
</evidence>
<reference evidence="1 2" key="1">
    <citation type="submission" date="2019-10" db="EMBL/GenBank/DDBJ databases">
        <authorList>
            <person name="Palmer J.M."/>
        </authorList>
    </citation>
    <scope>NUCLEOTIDE SEQUENCE [LARGE SCALE GENOMIC DNA]</scope>
    <source>
        <strain evidence="1 2">TWF718</strain>
    </source>
</reference>
<dbReference type="AlphaFoldDB" id="A0AAN8N9U6"/>
<protein>
    <submittedName>
        <fullName evidence="1">Uncharacterized protein</fullName>
    </submittedName>
</protein>
<name>A0AAN8N9U6_9PEZI</name>
<gene>
    <name evidence="1" type="ORF">TWF718_001553</name>
</gene>
<dbReference type="Proteomes" id="UP001313282">
    <property type="component" value="Unassembled WGS sequence"/>
</dbReference>
<comment type="caution">
    <text evidence="1">The sequence shown here is derived from an EMBL/GenBank/DDBJ whole genome shotgun (WGS) entry which is preliminary data.</text>
</comment>
<accession>A0AAN8N9U6</accession>
<evidence type="ECO:0000313" key="2">
    <source>
        <dbReference type="Proteomes" id="UP001313282"/>
    </source>
</evidence>
<proteinExistence type="predicted"/>
<keyword evidence="2" id="KW-1185">Reference proteome</keyword>
<sequence length="143" mass="16287">MRVSLSEGAYVSTSLSPLEVALLLLIRLQNHKVDYSTVVISKLRRHSYTAPAKKAIVKTWNRYKCFRGGGDDIVLCLNLRKDICFLRESSPAIDNIIAQEENVYTKLLDTKSLEPISDEDVLALRESYQGTTYYRFRPINDGN</sequence>
<dbReference type="EMBL" id="JAVHNR010000001">
    <property type="protein sequence ID" value="KAK6357230.1"/>
    <property type="molecule type" value="Genomic_DNA"/>
</dbReference>